<dbReference type="PANTHER" id="PTHR10997:SF7">
    <property type="entry name" value="IMPORTIN-11"/>
    <property type="match status" value="1"/>
</dbReference>
<evidence type="ECO:0000313" key="6">
    <source>
        <dbReference type="EMBL" id="ORX47739.1"/>
    </source>
</evidence>
<dbReference type="InterPro" id="IPR011989">
    <property type="entry name" value="ARM-like"/>
</dbReference>
<evidence type="ECO:0000313" key="7">
    <source>
        <dbReference type="Proteomes" id="UP000242146"/>
    </source>
</evidence>
<dbReference type="GO" id="GO:0031267">
    <property type="term" value="F:small GTPase binding"/>
    <property type="evidence" value="ECO:0007669"/>
    <property type="project" value="InterPro"/>
</dbReference>
<evidence type="ECO:0000256" key="2">
    <source>
        <dbReference type="ARBA" id="ARBA00007991"/>
    </source>
</evidence>
<dbReference type="InterPro" id="IPR016024">
    <property type="entry name" value="ARM-type_fold"/>
</dbReference>
<dbReference type="SMART" id="SM00913">
    <property type="entry name" value="IBN_N"/>
    <property type="match status" value="1"/>
</dbReference>
<name>A0A1X2G8J0_9FUNG</name>
<reference evidence="6 7" key="1">
    <citation type="submission" date="2016-07" db="EMBL/GenBank/DDBJ databases">
        <title>Pervasive Adenine N6-methylation of Active Genes in Fungi.</title>
        <authorList>
            <consortium name="DOE Joint Genome Institute"/>
            <person name="Mondo S.J."/>
            <person name="Dannebaum R.O."/>
            <person name="Kuo R.C."/>
            <person name="Labutti K."/>
            <person name="Haridas S."/>
            <person name="Kuo A."/>
            <person name="Salamov A."/>
            <person name="Ahrendt S.R."/>
            <person name="Lipzen A."/>
            <person name="Sullivan W."/>
            <person name="Andreopoulos W.B."/>
            <person name="Clum A."/>
            <person name="Lindquist E."/>
            <person name="Daum C."/>
            <person name="Ramamoorthy G.K."/>
            <person name="Gryganskyi A."/>
            <person name="Culley D."/>
            <person name="Magnuson J.K."/>
            <person name="James T.Y."/>
            <person name="O'Malley M.A."/>
            <person name="Stajich J.E."/>
            <person name="Spatafora J.W."/>
            <person name="Visel A."/>
            <person name="Grigoriev I.V."/>
        </authorList>
    </citation>
    <scope>NUCLEOTIDE SEQUENCE [LARGE SCALE GENOMIC DNA]</scope>
    <source>
        <strain evidence="6 7">NRRL 3301</strain>
    </source>
</reference>
<dbReference type="STRING" id="101127.A0A1X2G8J0"/>
<evidence type="ECO:0000256" key="3">
    <source>
        <dbReference type="ARBA" id="ARBA00022448"/>
    </source>
</evidence>
<dbReference type="GO" id="GO:0006606">
    <property type="term" value="P:protein import into nucleus"/>
    <property type="evidence" value="ECO:0007669"/>
    <property type="project" value="TreeGrafter"/>
</dbReference>
<comment type="similarity">
    <text evidence="2">Belongs to the importin beta family.</text>
</comment>
<dbReference type="EMBL" id="MCGT01000032">
    <property type="protein sequence ID" value="ORX47739.1"/>
    <property type="molecule type" value="Genomic_DNA"/>
</dbReference>
<organism evidence="6 7">
    <name type="scientific">Hesseltinella vesiculosa</name>
    <dbReference type="NCBI Taxonomy" id="101127"/>
    <lineage>
        <taxon>Eukaryota</taxon>
        <taxon>Fungi</taxon>
        <taxon>Fungi incertae sedis</taxon>
        <taxon>Mucoromycota</taxon>
        <taxon>Mucoromycotina</taxon>
        <taxon>Mucoromycetes</taxon>
        <taxon>Mucorales</taxon>
        <taxon>Cunninghamellaceae</taxon>
        <taxon>Hesseltinella</taxon>
    </lineage>
</organism>
<accession>A0A1X2G8J0</accession>
<feature type="domain" description="Importin N-terminal" evidence="5">
    <location>
        <begin position="26"/>
        <end position="98"/>
    </location>
</feature>
<dbReference type="Pfam" id="PF25758">
    <property type="entry name" value="TPR_IPO11"/>
    <property type="match status" value="1"/>
</dbReference>
<comment type="subcellular location">
    <subcellularLocation>
        <location evidence="1">Nucleus</location>
    </subcellularLocation>
</comment>
<dbReference type="Gene3D" id="1.25.10.10">
    <property type="entry name" value="Leucine-rich Repeat Variant"/>
    <property type="match status" value="1"/>
</dbReference>
<dbReference type="Pfam" id="PF03810">
    <property type="entry name" value="IBN_N"/>
    <property type="match status" value="1"/>
</dbReference>
<evidence type="ECO:0000256" key="1">
    <source>
        <dbReference type="ARBA" id="ARBA00004123"/>
    </source>
</evidence>
<evidence type="ECO:0000259" key="5">
    <source>
        <dbReference type="PROSITE" id="PS50166"/>
    </source>
</evidence>
<dbReference type="GO" id="GO:0005829">
    <property type="term" value="C:cytosol"/>
    <property type="evidence" value="ECO:0007669"/>
    <property type="project" value="TreeGrafter"/>
</dbReference>
<dbReference type="OrthoDB" id="361693at2759"/>
<dbReference type="InterPro" id="IPR058669">
    <property type="entry name" value="TPR_IPO7/11-like"/>
</dbReference>
<dbReference type="PANTHER" id="PTHR10997">
    <property type="entry name" value="IMPORTIN-7, 8, 11"/>
    <property type="match status" value="1"/>
</dbReference>
<keyword evidence="3" id="KW-0813">Transport</keyword>
<evidence type="ECO:0000256" key="4">
    <source>
        <dbReference type="ARBA" id="ARBA00023242"/>
    </source>
</evidence>
<dbReference type="GO" id="GO:0005635">
    <property type="term" value="C:nuclear envelope"/>
    <property type="evidence" value="ECO:0007669"/>
    <property type="project" value="TreeGrafter"/>
</dbReference>
<dbReference type="AlphaFoldDB" id="A0A1X2G8J0"/>
<dbReference type="Proteomes" id="UP000242146">
    <property type="component" value="Unassembled WGS sequence"/>
</dbReference>
<sequence>MTDARSQLLGVLIDATSQDYTRLKQSETLLKQWETEPSFFATLQDIFYDRLIDHDVRFLSGIYLKNGVDRFWRRTAKNPISQEEKIMIRNRLLQFMAEPSKKLSTQNTVIVARIARLDYPAQWPDLMTNLLHQIESPGDGDMLTVHHRSLSTLNEVIGELSTRVLSSGRRQFAELAPPTFQVIANVYISYVNQILSHWGHSGDTLQQLEILGICIHCLRILMVNGIRDIHKFDDTKVFLDVSYQHLKNFMEYRSVLLSNSNVPLQGALENVIDEYGSLYINLQKSHPVSVALCPHWIDIISYYWSYVVEEGDKVAHQFGKKTSSTIFTQFLLHGLQLIKGTIKNVAYDTERPDFDNLAITDEEKALAAEGRRIIREGVVTSSFVHTCAETLVSKYMLLTPSDLEQWEEDPEEWANAVDAENWEFELRPCAEATFMNLLAQHRDQLTPIILNLVDQVGVTDFQSILFRDAIYDAVGLGVHSLYGRLDFESFVANRLMSEAANKDPIYKILRRRIAWVLGRWVTESISAECRTAIYEILLQLMVKEEDLVVRLSAAHSLKMAIDDWDFDISILLPYLEPAMNLLMILVTDVEESDSVMKLISDLNTIMDRAGAYVAPYAPKLMDLLTPLWHRAGSEPLFQSALVVTFTKIAAILNEQSSQLFSFLVPMVAYCCNRQNEAHVYLLEDALDLWWTLLQGSTQPDPSLTELIPLAVDLLDYDTENVRKVLWIIESYVLLDSSAVIQTCGGSLFQHLGSYIMNAKPEVASNITHTIDLVLQTSPLAICGDALIQSGLLNAILEAFLQDKNYAYANMWYMSIFARLSLQDASFVLKFIQAAGNQTNPPIANFFGDVVERWIDKFDNIGHPRQRKLACLALTHLLQLQDPAMIDHINGIMNIWADVGTEMKESDGESIMYSEADLEDDIAQLEESPEKVRKSHLLQQDPVYTSNLLLTIQKTMVTFGGVSFFSDKVDSVLLDQVNRLLTH</sequence>
<comment type="caution">
    <text evidence="6">The sequence shown here is derived from an EMBL/GenBank/DDBJ whole genome shotgun (WGS) entry which is preliminary data.</text>
</comment>
<dbReference type="InterPro" id="IPR001494">
    <property type="entry name" value="Importin-beta_N"/>
</dbReference>
<dbReference type="PROSITE" id="PS50166">
    <property type="entry name" value="IMPORTIN_B_NT"/>
    <property type="match status" value="1"/>
</dbReference>
<protein>
    <submittedName>
        <fullName evidence="6">ARM repeat-containing protein</fullName>
    </submittedName>
</protein>
<gene>
    <name evidence="6" type="ORF">DM01DRAFT_1338965</name>
</gene>
<keyword evidence="7" id="KW-1185">Reference proteome</keyword>
<dbReference type="SUPFAM" id="SSF48371">
    <property type="entry name" value="ARM repeat"/>
    <property type="match status" value="1"/>
</dbReference>
<keyword evidence="4" id="KW-0539">Nucleus</keyword>
<proteinExistence type="inferred from homology"/>